<gene>
    <name evidence="4" type="ORF">GFER_09250</name>
</gene>
<keyword evidence="5" id="KW-1185">Reference proteome</keyword>
<dbReference type="Pfam" id="PF05036">
    <property type="entry name" value="SPOR"/>
    <property type="match status" value="2"/>
</dbReference>
<feature type="compositionally biased region" description="Basic and acidic residues" evidence="1">
    <location>
        <begin position="132"/>
        <end position="147"/>
    </location>
</feature>
<feature type="compositionally biased region" description="Pro residues" evidence="1">
    <location>
        <begin position="100"/>
        <end position="110"/>
    </location>
</feature>
<evidence type="ECO:0000313" key="4">
    <source>
        <dbReference type="EMBL" id="KIH76411.1"/>
    </source>
</evidence>
<organism evidence="4 5">
    <name type="scientific">Geoalkalibacter ferrihydriticus DSM 17813</name>
    <dbReference type="NCBI Taxonomy" id="1121915"/>
    <lineage>
        <taxon>Bacteria</taxon>
        <taxon>Pseudomonadati</taxon>
        <taxon>Thermodesulfobacteriota</taxon>
        <taxon>Desulfuromonadia</taxon>
        <taxon>Desulfuromonadales</taxon>
        <taxon>Geoalkalibacteraceae</taxon>
        <taxon>Geoalkalibacter</taxon>
    </lineage>
</organism>
<name>A0A0C2HHE0_9BACT</name>
<protein>
    <recommendedName>
        <fullName evidence="3">SPOR domain-containing protein</fullName>
    </recommendedName>
</protein>
<feature type="transmembrane region" description="Helical" evidence="2">
    <location>
        <begin position="55"/>
        <end position="75"/>
    </location>
</feature>
<dbReference type="GO" id="GO:0042834">
    <property type="term" value="F:peptidoglycan binding"/>
    <property type="evidence" value="ECO:0007669"/>
    <property type="project" value="InterPro"/>
</dbReference>
<evidence type="ECO:0000256" key="1">
    <source>
        <dbReference type="SAM" id="MobiDB-lite"/>
    </source>
</evidence>
<dbReference type="Proteomes" id="UP000035068">
    <property type="component" value="Unassembled WGS sequence"/>
</dbReference>
<accession>A0A0C2HHE0</accession>
<sequence length="340" mass="36096">MADKDDLKLDIEEEEPASDQPMEPGPPAEEHAGSEVAGNGPPVGSDGRETAPRRMLVVLLLLLILAVGGAAWFYFSHQPAQEPLARGVVPTQTRTLPVPAREPAPTPAPAPSESQPVAAPGAEAESSGAEPGDAKADAAEVEGRALEEDSGTPPVVPRDSGVAANGEPRVPAETVQDLPAPIPLSPAPPVGEFTVQVGAYAAQPTLAEAKKKVRALGYEPQVREVQTTRSLTRLRVGTFFPSQGEAKLAEIRQLGDSEPFFLMDGDLMVVYAGTFQSRERAQRFAVQLQKQGVHVEEENVRAAVPLSIVRFGDFATRAEAEAAAARARDMGMETLIVKRR</sequence>
<feature type="region of interest" description="Disordered" evidence="1">
    <location>
        <begin position="96"/>
        <end position="167"/>
    </location>
</feature>
<dbReference type="EMBL" id="JWJD01000003">
    <property type="protein sequence ID" value="KIH76411.1"/>
    <property type="molecule type" value="Genomic_DNA"/>
</dbReference>
<dbReference type="SUPFAM" id="SSF110997">
    <property type="entry name" value="Sporulation related repeat"/>
    <property type="match status" value="2"/>
</dbReference>
<dbReference type="Gene3D" id="3.30.70.1070">
    <property type="entry name" value="Sporulation related repeat"/>
    <property type="match status" value="2"/>
</dbReference>
<keyword evidence="2" id="KW-1133">Transmembrane helix</keyword>
<dbReference type="PROSITE" id="PS51724">
    <property type="entry name" value="SPOR"/>
    <property type="match status" value="1"/>
</dbReference>
<feature type="region of interest" description="Disordered" evidence="1">
    <location>
        <begin position="1"/>
        <end position="48"/>
    </location>
</feature>
<keyword evidence="2" id="KW-0472">Membrane</keyword>
<dbReference type="InterPro" id="IPR036680">
    <property type="entry name" value="SPOR-like_sf"/>
</dbReference>
<dbReference type="InterPro" id="IPR007730">
    <property type="entry name" value="SPOR-like_dom"/>
</dbReference>
<comment type="caution">
    <text evidence="4">The sequence shown here is derived from an EMBL/GenBank/DDBJ whole genome shotgun (WGS) entry which is preliminary data.</text>
</comment>
<dbReference type="RefSeq" id="WP_040098881.1">
    <property type="nucleotide sequence ID" value="NZ_JWJD01000003.1"/>
</dbReference>
<proteinExistence type="predicted"/>
<evidence type="ECO:0000256" key="2">
    <source>
        <dbReference type="SAM" id="Phobius"/>
    </source>
</evidence>
<dbReference type="AlphaFoldDB" id="A0A0C2HHE0"/>
<reference evidence="4 5" key="1">
    <citation type="submission" date="2014-12" db="EMBL/GenBank/DDBJ databases">
        <title>Genomes of Geoalkalibacter ferrihydriticus and Geoalkalibacter subterraneus, two haloalkaliphilic metal-reducing members of the Geobacteraceae.</title>
        <authorList>
            <person name="Badalamenti J.P."/>
            <person name="Torres C.I."/>
            <person name="Krajmalnik-Brown R."/>
            <person name="Bond D.R."/>
        </authorList>
    </citation>
    <scope>NUCLEOTIDE SEQUENCE [LARGE SCALE GENOMIC DNA]</scope>
    <source>
        <strain evidence="4 5">DSM 17813</strain>
    </source>
</reference>
<feature type="compositionally biased region" description="Basic and acidic residues" evidence="1">
    <location>
        <begin position="1"/>
        <end position="10"/>
    </location>
</feature>
<feature type="domain" description="SPOR" evidence="3">
    <location>
        <begin position="262"/>
        <end position="339"/>
    </location>
</feature>
<evidence type="ECO:0000259" key="3">
    <source>
        <dbReference type="PROSITE" id="PS51724"/>
    </source>
</evidence>
<evidence type="ECO:0000313" key="5">
    <source>
        <dbReference type="Proteomes" id="UP000035068"/>
    </source>
</evidence>
<keyword evidence="2" id="KW-0812">Transmembrane</keyword>
<feature type="compositionally biased region" description="Low complexity" evidence="1">
    <location>
        <begin position="118"/>
        <end position="131"/>
    </location>
</feature>